<dbReference type="AlphaFoldDB" id="A0A0W0VGQ2"/>
<dbReference type="CDD" id="cd03801">
    <property type="entry name" value="GT4_PimA-like"/>
    <property type="match status" value="1"/>
</dbReference>
<dbReference type="EMBL" id="LNYJ01000003">
    <property type="protein sequence ID" value="KTD19053.1"/>
    <property type="molecule type" value="Genomic_DNA"/>
</dbReference>
<dbReference type="RefSeq" id="WP_058469853.1">
    <property type="nucleotide sequence ID" value="NZ_CAAAIC010000005.1"/>
</dbReference>
<comment type="caution">
    <text evidence="2">The sequence shown here is derived from an EMBL/GenBank/DDBJ whole genome shotgun (WGS) entry which is preliminary data.</text>
</comment>
<dbReference type="PANTHER" id="PTHR12526">
    <property type="entry name" value="GLYCOSYLTRANSFERASE"/>
    <property type="match status" value="1"/>
</dbReference>
<name>A0A0W0VGQ2_9GAMM</name>
<reference evidence="2 3" key="1">
    <citation type="submission" date="2015-11" db="EMBL/GenBank/DDBJ databases">
        <title>Genomic analysis of 38 Legionella species identifies large and diverse effector repertoires.</title>
        <authorList>
            <person name="Burstein D."/>
            <person name="Amaro F."/>
            <person name="Zusman T."/>
            <person name="Lifshitz Z."/>
            <person name="Cohen O."/>
            <person name="Gilbert J.A."/>
            <person name="Pupko T."/>
            <person name="Shuman H.A."/>
            <person name="Segal G."/>
        </authorList>
    </citation>
    <scope>NUCLEOTIDE SEQUENCE [LARGE SCALE GENOMIC DNA]</scope>
    <source>
        <strain evidence="2 3">BL-540</strain>
    </source>
</reference>
<evidence type="ECO:0000259" key="1">
    <source>
        <dbReference type="Pfam" id="PF13524"/>
    </source>
</evidence>
<protein>
    <recommendedName>
        <fullName evidence="1">Spore protein YkvP/CgeB glycosyl transferase-like domain-containing protein</fullName>
    </recommendedName>
</protein>
<dbReference type="SUPFAM" id="SSF53756">
    <property type="entry name" value="UDP-Glycosyltransferase/glycogen phosphorylase"/>
    <property type="match status" value="1"/>
</dbReference>
<feature type="domain" description="Spore protein YkvP/CgeB glycosyl transferase-like" evidence="1">
    <location>
        <begin position="204"/>
        <end position="354"/>
    </location>
</feature>
<dbReference type="Gene3D" id="3.40.50.2000">
    <property type="entry name" value="Glycogen Phosphorylase B"/>
    <property type="match status" value="1"/>
</dbReference>
<dbReference type="OrthoDB" id="8756565at2"/>
<proteinExistence type="predicted"/>
<sequence length="360" mass="41795">MKVVMFYHSLVSDWNHGNAHFLRGFAQELINRGYQVEVYEPQGGWSLSNLLNDYGSEKMDEFRTYFPTLEPHFYDPKNPDYNSLLSGADLVIVHEWNEPELVATIGKLKNLFGYKLLFHDTHHRAVSDEPSMARYDFSEYDGALVFGKVIQDIYQHKQWISRTWVWHEAANHHLFRPQLTQEKKGDLVWIGNWGDNERTKELMEFLIKPVSELNLKAKVYGVRYPQEALDALEEAGIEYGGWLPNYKVPEVFAEYKATVHIPRGPYVKNLSGIPTIRPFEAMSCGIPLICSPWNDSEQLFHPGQDYLTVNNGQEMKDCLKRLLNDEQLSQQLAAHARQTILQRHTCSHRVDELETILEEL</sequence>
<dbReference type="InterPro" id="IPR055259">
    <property type="entry name" value="YkvP/CgeB_Glyco_trans-like"/>
</dbReference>
<keyword evidence="3" id="KW-1185">Reference proteome</keyword>
<organism evidence="2 3">
    <name type="scientific">Legionella jordanis</name>
    <dbReference type="NCBI Taxonomy" id="456"/>
    <lineage>
        <taxon>Bacteria</taxon>
        <taxon>Pseudomonadati</taxon>
        <taxon>Pseudomonadota</taxon>
        <taxon>Gammaproteobacteria</taxon>
        <taxon>Legionellales</taxon>
        <taxon>Legionellaceae</taxon>
        <taxon>Legionella</taxon>
    </lineage>
</organism>
<gene>
    <name evidence="2" type="ORF">Ljor_0276</name>
</gene>
<evidence type="ECO:0000313" key="3">
    <source>
        <dbReference type="Proteomes" id="UP000055035"/>
    </source>
</evidence>
<dbReference type="Pfam" id="PF13524">
    <property type="entry name" value="Glyco_trans_1_2"/>
    <property type="match status" value="1"/>
</dbReference>
<dbReference type="PANTHER" id="PTHR12526:SF630">
    <property type="entry name" value="GLYCOSYLTRANSFERASE"/>
    <property type="match status" value="1"/>
</dbReference>
<evidence type="ECO:0000313" key="2">
    <source>
        <dbReference type="EMBL" id="KTD19053.1"/>
    </source>
</evidence>
<dbReference type="Proteomes" id="UP000055035">
    <property type="component" value="Unassembled WGS sequence"/>
</dbReference>
<accession>A0A0W0VGQ2</accession>
<dbReference type="PATRIC" id="fig|456.5.peg.293"/>
<dbReference type="STRING" id="456.Ljor_0276"/>